<organism evidence="3 4">
    <name type="scientific">Eruca vesicaria subsp. sativa</name>
    <name type="common">Garden rocket</name>
    <name type="synonym">Eruca sativa</name>
    <dbReference type="NCBI Taxonomy" id="29727"/>
    <lineage>
        <taxon>Eukaryota</taxon>
        <taxon>Viridiplantae</taxon>
        <taxon>Streptophyta</taxon>
        <taxon>Embryophyta</taxon>
        <taxon>Tracheophyta</taxon>
        <taxon>Spermatophyta</taxon>
        <taxon>Magnoliopsida</taxon>
        <taxon>eudicotyledons</taxon>
        <taxon>Gunneridae</taxon>
        <taxon>Pentapetalae</taxon>
        <taxon>rosids</taxon>
        <taxon>malvids</taxon>
        <taxon>Brassicales</taxon>
        <taxon>Brassicaceae</taxon>
        <taxon>Brassiceae</taxon>
        <taxon>Eruca</taxon>
    </lineage>
</organism>
<keyword evidence="2" id="KW-0472">Membrane</keyword>
<dbReference type="GO" id="GO:0006412">
    <property type="term" value="P:translation"/>
    <property type="evidence" value="ECO:0007669"/>
    <property type="project" value="UniProtKB-KW"/>
</dbReference>
<accession>A0ABC8J542</accession>
<dbReference type="InterPro" id="IPR011488">
    <property type="entry name" value="TIF_2_asu"/>
</dbReference>
<dbReference type="InterPro" id="IPR038765">
    <property type="entry name" value="Papain-like_cys_pep_sf"/>
</dbReference>
<dbReference type="PANTHER" id="PTHR10602">
    <property type="entry name" value="EUKARYOTIC TRANSLATION INITIATION FACTOR 2 SUBUNIT 1"/>
    <property type="match status" value="1"/>
</dbReference>
<keyword evidence="4" id="KW-1185">Reference proteome</keyword>
<comment type="caution">
    <text evidence="3">The sequence shown here is derived from an EMBL/GenBank/DDBJ whole genome shotgun (WGS) entry which is preliminary data.</text>
</comment>
<dbReference type="SUPFAM" id="SSF54001">
    <property type="entry name" value="Cysteine proteinases"/>
    <property type="match status" value="1"/>
</dbReference>
<name>A0ABC8J542_ERUVS</name>
<protein>
    <submittedName>
        <fullName evidence="3">Uncharacterized protein</fullName>
    </submittedName>
</protein>
<dbReference type="PANTHER" id="PTHR10602:SF0">
    <property type="entry name" value="EUKARYOTIC TRANSLATION INITIATION FACTOR 2 SUBUNIT 1"/>
    <property type="match status" value="1"/>
</dbReference>
<keyword evidence="2" id="KW-0812">Transmembrane</keyword>
<evidence type="ECO:0000313" key="4">
    <source>
        <dbReference type="Proteomes" id="UP001642260"/>
    </source>
</evidence>
<dbReference type="Gene3D" id="1.10.150.190">
    <property type="entry name" value="Translation initiation factor 2, subunit 1, domain 2"/>
    <property type="match status" value="1"/>
</dbReference>
<proteinExistence type="predicted"/>
<dbReference type="Gene3D" id="3.90.70.10">
    <property type="entry name" value="Cysteine proteinases"/>
    <property type="match status" value="1"/>
</dbReference>
<reference evidence="3 4" key="1">
    <citation type="submission" date="2022-03" db="EMBL/GenBank/DDBJ databases">
        <authorList>
            <person name="Macdonald S."/>
            <person name="Ahmed S."/>
            <person name="Newling K."/>
        </authorList>
    </citation>
    <scope>NUCLEOTIDE SEQUENCE [LARGE SCALE GENOMIC DNA]</scope>
</reference>
<dbReference type="EMBL" id="CAKOAT010075154">
    <property type="protein sequence ID" value="CAH8312438.1"/>
    <property type="molecule type" value="Genomic_DNA"/>
</dbReference>
<dbReference type="SUPFAM" id="SSF116742">
    <property type="entry name" value="eIF2alpha middle domain-like"/>
    <property type="match status" value="1"/>
</dbReference>
<evidence type="ECO:0000256" key="2">
    <source>
        <dbReference type="SAM" id="Phobius"/>
    </source>
</evidence>
<dbReference type="InterPro" id="IPR024054">
    <property type="entry name" value="TIF2_asu_middle_sf"/>
</dbReference>
<gene>
    <name evidence="3" type="ORF">ERUC_LOCUS6188</name>
</gene>
<keyword evidence="1" id="KW-0648">Protein biosynthesis</keyword>
<dbReference type="Gene3D" id="2.40.50.140">
    <property type="entry name" value="Nucleic acid-binding proteins"/>
    <property type="match status" value="1"/>
</dbReference>
<dbReference type="Proteomes" id="UP001642260">
    <property type="component" value="Unassembled WGS sequence"/>
</dbReference>
<evidence type="ECO:0000256" key="1">
    <source>
        <dbReference type="ARBA" id="ARBA00022917"/>
    </source>
</evidence>
<evidence type="ECO:0000313" key="3">
    <source>
        <dbReference type="EMBL" id="CAH8312438.1"/>
    </source>
</evidence>
<dbReference type="AlphaFoldDB" id="A0ABC8J542"/>
<dbReference type="InterPro" id="IPR012340">
    <property type="entry name" value="NA-bd_OB-fold"/>
</dbReference>
<sequence length="425" mass="48557">MASPELRCRMYRPRYPEVDRLVMGKVMSTSGNDAVISLLEFNEKEAKVFNSGERGLVVGRTMPFRVLDDNKRAILLRPNPLSFEDKMVCEMEYSKAKHVQRVLFSVADDRKLNLKRLYKLVGWPSYEELLNLHEDQRFLSADVDPDLRDFLLQRIKLMVYYSWRIINPRILQICLIVQLLNICYAIALTRQVEAYLKLKNLLPYDSYLSIQDLVNKAVKKGLVDIADASVPKLGPVSKIIQRDGLVSEGDCPFQNSIDGEYRRTGGPVKKIDKARVYYAGDEVPNDMVAFDIIQRLLLAPISCSILLYPSYNNCLKEDRIYGPTGDEVRTYENDSEALDCHTMLCTGHGVDRYGKSFLEMQDSSGNVNAVDQGYVKFAHMNTVVDYVVFTVSICLLCFILFSKFILFTGISFFKRITEETKSETG</sequence>
<keyword evidence="2" id="KW-1133">Transmembrane helix</keyword>
<feature type="transmembrane region" description="Helical" evidence="2">
    <location>
        <begin position="386"/>
        <end position="413"/>
    </location>
</feature>